<name>A0A0C9YAJ7_9AGAR</name>
<accession>A0A0C9YAJ7</accession>
<gene>
    <name evidence="1" type="ORF">K443DRAFT_120727</name>
</gene>
<evidence type="ECO:0000313" key="2">
    <source>
        <dbReference type="Proteomes" id="UP000054477"/>
    </source>
</evidence>
<dbReference type="Proteomes" id="UP000054477">
    <property type="component" value="Unassembled WGS sequence"/>
</dbReference>
<dbReference type="AlphaFoldDB" id="A0A0C9YAJ7"/>
<protein>
    <submittedName>
        <fullName evidence="1">Uncharacterized protein</fullName>
    </submittedName>
</protein>
<dbReference type="EMBL" id="KN838564">
    <property type="protein sequence ID" value="KIK05018.1"/>
    <property type="molecule type" value="Genomic_DNA"/>
</dbReference>
<dbReference type="Pfam" id="PF20174">
    <property type="entry name" value="DUF6540"/>
    <property type="match status" value="1"/>
</dbReference>
<dbReference type="InterPro" id="IPR046670">
    <property type="entry name" value="DUF6540"/>
</dbReference>
<dbReference type="OrthoDB" id="3016366at2759"/>
<evidence type="ECO:0000313" key="1">
    <source>
        <dbReference type="EMBL" id="KIK05018.1"/>
    </source>
</evidence>
<keyword evidence="2" id="KW-1185">Reference proteome</keyword>
<organism evidence="1 2">
    <name type="scientific">Laccaria amethystina LaAM-08-1</name>
    <dbReference type="NCBI Taxonomy" id="1095629"/>
    <lineage>
        <taxon>Eukaryota</taxon>
        <taxon>Fungi</taxon>
        <taxon>Dikarya</taxon>
        <taxon>Basidiomycota</taxon>
        <taxon>Agaricomycotina</taxon>
        <taxon>Agaricomycetes</taxon>
        <taxon>Agaricomycetidae</taxon>
        <taxon>Agaricales</taxon>
        <taxon>Agaricineae</taxon>
        <taxon>Hydnangiaceae</taxon>
        <taxon>Laccaria</taxon>
    </lineage>
</organism>
<proteinExistence type="predicted"/>
<sequence length="202" mass="22516">MSAAEELVWEMLYSPLFRNGVVFQEIKEHLPCPKRSYSHSSDTGRHWSLWFTLENRDCGTKVHATNSSGAFSMEAKEWTAGASLTAAAFLRIGTLNVGQKLDKIIEFLGNVPMKSPEGDKDTPFNCVVWAREGIRVLAKRGVLKCEDVDKLEEEVRNIARERRMGIELGTGKPGKADSNSYVQDSFTKAAISGNIAFEELDK</sequence>
<reference evidence="1 2" key="1">
    <citation type="submission" date="2014-04" db="EMBL/GenBank/DDBJ databases">
        <authorList>
            <consortium name="DOE Joint Genome Institute"/>
            <person name="Kuo A."/>
            <person name="Kohler A."/>
            <person name="Nagy L.G."/>
            <person name="Floudas D."/>
            <person name="Copeland A."/>
            <person name="Barry K.W."/>
            <person name="Cichocki N."/>
            <person name="Veneault-Fourrey C."/>
            <person name="LaButti K."/>
            <person name="Lindquist E.A."/>
            <person name="Lipzen A."/>
            <person name="Lundell T."/>
            <person name="Morin E."/>
            <person name="Murat C."/>
            <person name="Sun H."/>
            <person name="Tunlid A."/>
            <person name="Henrissat B."/>
            <person name="Grigoriev I.V."/>
            <person name="Hibbett D.S."/>
            <person name="Martin F."/>
            <person name="Nordberg H.P."/>
            <person name="Cantor M.N."/>
            <person name="Hua S.X."/>
        </authorList>
    </citation>
    <scope>NUCLEOTIDE SEQUENCE [LARGE SCALE GENOMIC DNA]</scope>
    <source>
        <strain evidence="1 2">LaAM-08-1</strain>
    </source>
</reference>
<reference evidence="2" key="2">
    <citation type="submission" date="2015-01" db="EMBL/GenBank/DDBJ databases">
        <title>Evolutionary Origins and Diversification of the Mycorrhizal Mutualists.</title>
        <authorList>
            <consortium name="DOE Joint Genome Institute"/>
            <consortium name="Mycorrhizal Genomics Consortium"/>
            <person name="Kohler A."/>
            <person name="Kuo A."/>
            <person name="Nagy L.G."/>
            <person name="Floudas D."/>
            <person name="Copeland A."/>
            <person name="Barry K.W."/>
            <person name="Cichocki N."/>
            <person name="Veneault-Fourrey C."/>
            <person name="LaButti K."/>
            <person name="Lindquist E.A."/>
            <person name="Lipzen A."/>
            <person name="Lundell T."/>
            <person name="Morin E."/>
            <person name="Murat C."/>
            <person name="Riley R."/>
            <person name="Ohm R."/>
            <person name="Sun H."/>
            <person name="Tunlid A."/>
            <person name="Henrissat B."/>
            <person name="Grigoriev I.V."/>
            <person name="Hibbett D.S."/>
            <person name="Martin F."/>
        </authorList>
    </citation>
    <scope>NUCLEOTIDE SEQUENCE [LARGE SCALE GENOMIC DNA]</scope>
    <source>
        <strain evidence="2">LaAM-08-1</strain>
    </source>
</reference>
<dbReference type="HOGENOM" id="CLU_1354810_0_0_1"/>